<dbReference type="Proteomes" id="UP000002494">
    <property type="component" value="Chromosome 16"/>
</dbReference>
<evidence type="ECO:0000313" key="2">
    <source>
        <dbReference type="Proteomes" id="UP000002494"/>
    </source>
</evidence>
<sequence>MKRRAGTLTRAPASGCHSSFPSVFRSHSCRCSSRVASPVDTAAWKSPFSTAGSRDGEALSKIVDFYPEDTNALQISCLSCGGRDLVFYKLWVFGCGGTGIGKAGAEGFRMPGQPGHMTRPCLKRVKALASYT</sequence>
<organism evidence="1 2">
    <name type="scientific">Rattus norvegicus</name>
    <name type="common">Rat</name>
    <dbReference type="NCBI Taxonomy" id="10116"/>
    <lineage>
        <taxon>Eukaryota</taxon>
        <taxon>Metazoa</taxon>
        <taxon>Chordata</taxon>
        <taxon>Craniata</taxon>
        <taxon>Vertebrata</taxon>
        <taxon>Euteleostomi</taxon>
        <taxon>Mammalia</taxon>
        <taxon>Eutheria</taxon>
        <taxon>Euarchontoglires</taxon>
        <taxon>Glires</taxon>
        <taxon>Rodentia</taxon>
        <taxon>Myomorpha</taxon>
        <taxon>Muroidea</taxon>
        <taxon>Muridae</taxon>
        <taxon>Murinae</taxon>
        <taxon>Rattus</taxon>
    </lineage>
</organism>
<dbReference type="RefSeq" id="NP_001386350.1">
    <property type="nucleotide sequence ID" value="NM_001399421.1"/>
</dbReference>
<dbReference type="GeneID" id="361128"/>
<protein>
    <submittedName>
        <fullName evidence="1">Nuclear receptor 2C2-associated protein</fullName>
    </submittedName>
</protein>
<dbReference type="Bgee" id="ENSRNOG00000022247">
    <property type="expression patterns" value="Expressed in pancreas and 20 other cell types or tissues"/>
</dbReference>
<name>A0ABZ3NND5_RAT</name>
<proteinExistence type="predicted"/>
<reference evidence="1" key="2">
    <citation type="submission" date="2025-08" db="UniProtKB">
        <authorList>
            <consortium name="Ensembl"/>
        </authorList>
    </citation>
    <scope>IDENTIFICATION</scope>
    <source>
        <strain evidence="1">Brown Norway</strain>
    </source>
</reference>
<dbReference type="eggNOG" id="ENOG502RZAY">
    <property type="taxonomic scope" value="Eukaryota"/>
</dbReference>
<dbReference type="GeneTree" id="ENSGT00390000017748"/>
<reference evidence="1" key="3">
    <citation type="submission" date="2025-09" db="UniProtKB">
        <authorList>
            <consortium name="Ensembl"/>
        </authorList>
    </citation>
    <scope>IDENTIFICATION</scope>
    <source>
        <strain evidence="1">Brown Norway</strain>
    </source>
</reference>
<dbReference type="OrthoDB" id="10052260at2759"/>
<dbReference type="Ensembl" id="ENSRNOT00000060012.6">
    <property type="protein sequence ID" value="ENSRNOP00000056763.3"/>
    <property type="gene ID" value="ENSRNOG00000022247.8"/>
</dbReference>
<keyword evidence="2" id="KW-1185">Reference proteome</keyword>
<dbReference type="STRING" id="10116.ENSRNOP00000056763"/>
<dbReference type="HOGENOM" id="CLU_133965_0_0_1"/>
<reference evidence="1" key="1">
    <citation type="submission" date="2024-01" db="EMBL/GenBank/DDBJ databases">
        <title>GRCr8: a new rat reference genome assembly contstructed from accurate long reads and long range scaffolding.</title>
        <authorList>
            <person name="Doris P.A."/>
            <person name="Kalbfleisch T."/>
            <person name="Li K."/>
            <person name="Howe K."/>
            <person name="Wood J."/>
        </authorList>
    </citation>
    <scope>NUCLEOTIDE SEQUENCE [LARGE SCALE GENOMIC DNA]</scope>
    <source>
        <strain evidence="1">Brown Norway</strain>
    </source>
</reference>
<dbReference type="PaxDb" id="10116-ENSRNOP00000056763"/>
<gene>
    <name evidence="1 3" type="primary">Nr2c2ap</name>
</gene>
<evidence type="ECO:0000313" key="1">
    <source>
        <dbReference type="Ensembl" id="ENSRNOP00000056763.3"/>
    </source>
</evidence>
<dbReference type="RGD" id="1561190">
    <property type="gene designation" value="Nr2c2ap"/>
</dbReference>
<accession>A0ABZ3NND5</accession>
<evidence type="ECO:0000313" key="3">
    <source>
        <dbReference type="RGD" id="1561190"/>
    </source>
</evidence>